<dbReference type="SMART" id="SM00855">
    <property type="entry name" value="PGAM"/>
    <property type="match status" value="1"/>
</dbReference>
<evidence type="ECO:0000313" key="2">
    <source>
        <dbReference type="Proteomes" id="UP001303889"/>
    </source>
</evidence>
<dbReference type="Pfam" id="PF00300">
    <property type="entry name" value="His_Phos_1"/>
    <property type="match status" value="1"/>
</dbReference>
<comment type="caution">
    <text evidence="1">The sequence shown here is derived from an EMBL/GenBank/DDBJ whole genome shotgun (WGS) entry which is preliminary data.</text>
</comment>
<dbReference type="EMBL" id="MU855989">
    <property type="protein sequence ID" value="KAK3898157.1"/>
    <property type="molecule type" value="Genomic_DNA"/>
</dbReference>
<dbReference type="InterPro" id="IPR013078">
    <property type="entry name" value="His_Pase_superF_clade-1"/>
</dbReference>
<accession>A0AAN6RP20</accession>
<dbReference type="CDD" id="cd07067">
    <property type="entry name" value="HP_PGM_like"/>
    <property type="match status" value="1"/>
</dbReference>
<gene>
    <name evidence="1" type="ORF">C8A05DRAFT_19206</name>
</gene>
<dbReference type="PANTHER" id="PTHR48100">
    <property type="entry name" value="BROAD-SPECIFICITY PHOSPHATASE YOR283W-RELATED"/>
    <property type="match status" value="1"/>
</dbReference>
<dbReference type="Gene3D" id="3.40.50.1240">
    <property type="entry name" value="Phosphoglycerate mutase-like"/>
    <property type="match status" value="1"/>
</dbReference>
<keyword evidence="2" id="KW-1185">Reference proteome</keyword>
<dbReference type="InterPro" id="IPR029033">
    <property type="entry name" value="His_PPase_superfam"/>
</dbReference>
<evidence type="ECO:0000313" key="1">
    <source>
        <dbReference type="EMBL" id="KAK3898157.1"/>
    </source>
</evidence>
<protein>
    <submittedName>
        <fullName evidence="1">Histidine phosphatase superfamily</fullName>
    </submittedName>
</protein>
<dbReference type="SUPFAM" id="SSF53254">
    <property type="entry name" value="Phosphoglycerate mutase-like"/>
    <property type="match status" value="1"/>
</dbReference>
<sequence length="254" mass="28171">MPTLHLVRHAQGTHNLTRANHAHPDPSLTPLGESQCAALASSFPHHAAITHLIASPLRRTLQTCLLSFKPVLELHPEMKVVALPEVQEISPLPCDVGSEVGVLEKEFGGTVDLGRVSEGWNVKTGGGRFAPVMGRLEERAREARVWLRRVGEEWERENPGREANIVVVTHGGFLHFLTQDWDGMNPEKGTGWGNTEWRSYGFVEEGEGDGEARLVEKPGSWRRRRGSEVGLTETEQMELRVATEGRLVEEWGGV</sequence>
<dbReference type="PANTHER" id="PTHR48100:SF54">
    <property type="entry name" value="PHOSPHATASE SPAC5H10.03-RELATED"/>
    <property type="match status" value="1"/>
</dbReference>
<proteinExistence type="predicted"/>
<reference evidence="1" key="2">
    <citation type="submission" date="2023-05" db="EMBL/GenBank/DDBJ databases">
        <authorList>
            <consortium name="Lawrence Berkeley National Laboratory"/>
            <person name="Steindorff A."/>
            <person name="Hensen N."/>
            <person name="Bonometti L."/>
            <person name="Westerberg I."/>
            <person name="Brannstrom I.O."/>
            <person name="Guillou S."/>
            <person name="Cros-Aarteil S."/>
            <person name="Calhoun S."/>
            <person name="Haridas S."/>
            <person name="Kuo A."/>
            <person name="Mondo S."/>
            <person name="Pangilinan J."/>
            <person name="Riley R."/>
            <person name="Labutti K."/>
            <person name="Andreopoulos B."/>
            <person name="Lipzen A."/>
            <person name="Chen C."/>
            <person name="Yanf M."/>
            <person name="Daum C."/>
            <person name="Ng V."/>
            <person name="Clum A."/>
            <person name="Ohm R."/>
            <person name="Martin F."/>
            <person name="Silar P."/>
            <person name="Natvig D."/>
            <person name="Lalanne C."/>
            <person name="Gautier V."/>
            <person name="Ament-Velasquez S.L."/>
            <person name="Kruys A."/>
            <person name="Hutchinson M.I."/>
            <person name="Powell A.J."/>
            <person name="Barry K."/>
            <person name="Miller A.N."/>
            <person name="Grigoriev I.V."/>
            <person name="Debuchy R."/>
            <person name="Gladieux P."/>
            <person name="Thoren M.H."/>
            <person name="Johannesson H."/>
        </authorList>
    </citation>
    <scope>NUCLEOTIDE SEQUENCE</scope>
    <source>
        <strain evidence="1">CBS 103.79</strain>
    </source>
</reference>
<organism evidence="1 2">
    <name type="scientific">Staphylotrichum tortipilum</name>
    <dbReference type="NCBI Taxonomy" id="2831512"/>
    <lineage>
        <taxon>Eukaryota</taxon>
        <taxon>Fungi</taxon>
        <taxon>Dikarya</taxon>
        <taxon>Ascomycota</taxon>
        <taxon>Pezizomycotina</taxon>
        <taxon>Sordariomycetes</taxon>
        <taxon>Sordariomycetidae</taxon>
        <taxon>Sordariales</taxon>
        <taxon>Chaetomiaceae</taxon>
        <taxon>Staphylotrichum</taxon>
    </lineage>
</organism>
<dbReference type="InterPro" id="IPR050275">
    <property type="entry name" value="PGM_Phosphatase"/>
</dbReference>
<dbReference type="Proteomes" id="UP001303889">
    <property type="component" value="Unassembled WGS sequence"/>
</dbReference>
<name>A0AAN6RP20_9PEZI</name>
<dbReference type="GO" id="GO:0005737">
    <property type="term" value="C:cytoplasm"/>
    <property type="evidence" value="ECO:0007669"/>
    <property type="project" value="TreeGrafter"/>
</dbReference>
<reference evidence="1" key="1">
    <citation type="journal article" date="2023" name="Mol. Phylogenet. Evol.">
        <title>Genome-scale phylogeny and comparative genomics of the fungal order Sordariales.</title>
        <authorList>
            <person name="Hensen N."/>
            <person name="Bonometti L."/>
            <person name="Westerberg I."/>
            <person name="Brannstrom I.O."/>
            <person name="Guillou S."/>
            <person name="Cros-Aarteil S."/>
            <person name="Calhoun S."/>
            <person name="Haridas S."/>
            <person name="Kuo A."/>
            <person name="Mondo S."/>
            <person name="Pangilinan J."/>
            <person name="Riley R."/>
            <person name="LaButti K."/>
            <person name="Andreopoulos B."/>
            <person name="Lipzen A."/>
            <person name="Chen C."/>
            <person name="Yan M."/>
            <person name="Daum C."/>
            <person name="Ng V."/>
            <person name="Clum A."/>
            <person name="Steindorff A."/>
            <person name="Ohm R.A."/>
            <person name="Martin F."/>
            <person name="Silar P."/>
            <person name="Natvig D.O."/>
            <person name="Lalanne C."/>
            <person name="Gautier V."/>
            <person name="Ament-Velasquez S.L."/>
            <person name="Kruys A."/>
            <person name="Hutchinson M.I."/>
            <person name="Powell A.J."/>
            <person name="Barry K."/>
            <person name="Miller A.N."/>
            <person name="Grigoriev I.V."/>
            <person name="Debuchy R."/>
            <person name="Gladieux P."/>
            <person name="Hiltunen Thoren M."/>
            <person name="Johannesson H."/>
        </authorList>
    </citation>
    <scope>NUCLEOTIDE SEQUENCE</scope>
    <source>
        <strain evidence="1">CBS 103.79</strain>
    </source>
</reference>
<dbReference type="AlphaFoldDB" id="A0AAN6RP20"/>
<dbReference type="GO" id="GO:0016791">
    <property type="term" value="F:phosphatase activity"/>
    <property type="evidence" value="ECO:0007669"/>
    <property type="project" value="TreeGrafter"/>
</dbReference>